<dbReference type="Pfam" id="PF00043">
    <property type="entry name" value="GST_C"/>
    <property type="match status" value="1"/>
</dbReference>
<dbReference type="InterPro" id="IPR004046">
    <property type="entry name" value="GST_C"/>
</dbReference>
<sequence length="212" mass="24605">MTIDLYYTPWSPNCRAVQLTAKLLGIDINLKRLQVSKKEQLTSEFIKINPQHTVPTLVDNEFVIWESYAIITYLAEQYGKDASLYPTDPKQRALVNQKFYFDMGTLYHRFAEYYYPMVFKKTDSDPEKKAKFEEAANILEYFLEGHEFVVGNNMTLADISLAATIATFDALDFNFTPYKNITQWYGKMKNLLPGFDEISGKDVLTQLIKEKK</sequence>
<dbReference type="Gene3D" id="1.20.1050.10">
    <property type="match status" value="1"/>
</dbReference>
<protein>
    <recommendedName>
        <fullName evidence="6">Glutathione S-transferase</fullName>
    </recommendedName>
</protein>
<dbReference type="InterPro" id="IPR040079">
    <property type="entry name" value="Glutathione_S-Trfase"/>
</dbReference>
<dbReference type="SUPFAM" id="SSF47616">
    <property type="entry name" value="GST C-terminal domain-like"/>
    <property type="match status" value="1"/>
</dbReference>
<evidence type="ECO:0000313" key="5">
    <source>
        <dbReference type="Proteomes" id="UP000801492"/>
    </source>
</evidence>
<name>A0A8K0FY18_IGNLU</name>
<evidence type="ECO:0000259" key="3">
    <source>
        <dbReference type="PROSITE" id="PS50405"/>
    </source>
</evidence>
<dbReference type="SFLD" id="SFLDS00019">
    <property type="entry name" value="Glutathione_Transferase_(cytos"/>
    <property type="match status" value="1"/>
</dbReference>
<organism evidence="4 5">
    <name type="scientific">Ignelater luminosus</name>
    <name type="common">Cucubano</name>
    <name type="synonym">Pyrophorus luminosus</name>
    <dbReference type="NCBI Taxonomy" id="2038154"/>
    <lineage>
        <taxon>Eukaryota</taxon>
        <taxon>Metazoa</taxon>
        <taxon>Ecdysozoa</taxon>
        <taxon>Arthropoda</taxon>
        <taxon>Hexapoda</taxon>
        <taxon>Insecta</taxon>
        <taxon>Pterygota</taxon>
        <taxon>Neoptera</taxon>
        <taxon>Endopterygota</taxon>
        <taxon>Coleoptera</taxon>
        <taxon>Polyphaga</taxon>
        <taxon>Elateriformia</taxon>
        <taxon>Elateroidea</taxon>
        <taxon>Elateridae</taxon>
        <taxon>Agrypninae</taxon>
        <taxon>Pyrophorini</taxon>
        <taxon>Ignelater</taxon>
    </lineage>
</organism>
<evidence type="ECO:0000256" key="1">
    <source>
        <dbReference type="ARBA" id="ARBA00011738"/>
    </source>
</evidence>
<accession>A0A8K0FY18</accession>
<dbReference type="SUPFAM" id="SSF52833">
    <property type="entry name" value="Thioredoxin-like"/>
    <property type="match status" value="1"/>
</dbReference>
<dbReference type="Pfam" id="PF13417">
    <property type="entry name" value="GST_N_3"/>
    <property type="match status" value="1"/>
</dbReference>
<dbReference type="FunFam" id="3.40.30.10:FF:000034">
    <property type="entry name" value="glutathione S-transferase 1"/>
    <property type="match status" value="1"/>
</dbReference>
<dbReference type="InterPro" id="IPR010987">
    <property type="entry name" value="Glutathione-S-Trfase_C-like"/>
</dbReference>
<comment type="caution">
    <text evidence="4">The sequence shown here is derived from an EMBL/GenBank/DDBJ whole genome shotgun (WGS) entry which is preliminary data.</text>
</comment>
<comment type="subunit">
    <text evidence="1">Homodimer.</text>
</comment>
<evidence type="ECO:0000313" key="4">
    <source>
        <dbReference type="EMBL" id="KAF2880917.1"/>
    </source>
</evidence>
<dbReference type="FunFam" id="1.20.1050.10:FF:000007">
    <property type="entry name" value="Glutathione S-transferase 1-1"/>
    <property type="match status" value="1"/>
</dbReference>
<dbReference type="EMBL" id="VTPC01090885">
    <property type="protein sequence ID" value="KAF2880917.1"/>
    <property type="molecule type" value="Genomic_DNA"/>
</dbReference>
<dbReference type="CDD" id="cd03045">
    <property type="entry name" value="GST_N_Delta_Epsilon"/>
    <property type="match status" value="1"/>
</dbReference>
<dbReference type="GO" id="GO:0006749">
    <property type="term" value="P:glutathione metabolic process"/>
    <property type="evidence" value="ECO:0007669"/>
    <property type="project" value="TreeGrafter"/>
</dbReference>
<dbReference type="OrthoDB" id="2309723at2759"/>
<dbReference type="PANTHER" id="PTHR43969">
    <property type="entry name" value="GLUTATHIONE S TRANSFERASE D10, ISOFORM A-RELATED"/>
    <property type="match status" value="1"/>
</dbReference>
<dbReference type="SFLD" id="SFLDG01153">
    <property type="entry name" value="Main.4:_Theta-like"/>
    <property type="match status" value="1"/>
</dbReference>
<dbReference type="SFLD" id="SFLDG00358">
    <property type="entry name" value="Main_(cytGST)"/>
    <property type="match status" value="1"/>
</dbReference>
<dbReference type="CDD" id="cd03177">
    <property type="entry name" value="GST_C_Delta_Epsilon"/>
    <property type="match status" value="1"/>
</dbReference>
<feature type="domain" description="GST N-terminal" evidence="2">
    <location>
        <begin position="1"/>
        <end position="82"/>
    </location>
</feature>
<dbReference type="InterPro" id="IPR004045">
    <property type="entry name" value="Glutathione_S-Trfase_N"/>
</dbReference>
<dbReference type="PANTHER" id="PTHR43969:SF9">
    <property type="entry name" value="GLUTATHIONE S TRANSFERASE D10, ISOFORM A-RELATED"/>
    <property type="match status" value="1"/>
</dbReference>
<dbReference type="AlphaFoldDB" id="A0A8K0FY18"/>
<proteinExistence type="predicted"/>
<dbReference type="InterPro" id="IPR036282">
    <property type="entry name" value="Glutathione-S-Trfase_C_sf"/>
</dbReference>
<dbReference type="PROSITE" id="PS50405">
    <property type="entry name" value="GST_CTER"/>
    <property type="match status" value="1"/>
</dbReference>
<evidence type="ECO:0008006" key="6">
    <source>
        <dbReference type="Google" id="ProtNLM"/>
    </source>
</evidence>
<dbReference type="Gene3D" id="3.40.30.10">
    <property type="entry name" value="Glutaredoxin"/>
    <property type="match status" value="1"/>
</dbReference>
<evidence type="ECO:0000259" key="2">
    <source>
        <dbReference type="PROSITE" id="PS50404"/>
    </source>
</evidence>
<gene>
    <name evidence="4" type="ORF">ILUMI_25246</name>
</gene>
<dbReference type="PROSITE" id="PS50404">
    <property type="entry name" value="GST_NTER"/>
    <property type="match status" value="1"/>
</dbReference>
<reference evidence="4" key="1">
    <citation type="submission" date="2019-08" db="EMBL/GenBank/DDBJ databases">
        <title>The genome of the North American firefly Photinus pyralis.</title>
        <authorList>
            <consortium name="Photinus pyralis genome working group"/>
            <person name="Fallon T.R."/>
            <person name="Sander Lower S.E."/>
            <person name="Weng J.-K."/>
        </authorList>
    </citation>
    <scope>NUCLEOTIDE SEQUENCE</scope>
    <source>
        <strain evidence="4">TRF0915ILg1</strain>
        <tissue evidence="4">Whole body</tissue>
    </source>
</reference>
<keyword evidence="5" id="KW-1185">Reference proteome</keyword>
<dbReference type="Proteomes" id="UP000801492">
    <property type="component" value="Unassembled WGS sequence"/>
</dbReference>
<feature type="domain" description="GST C-terminal" evidence="3">
    <location>
        <begin position="88"/>
        <end position="212"/>
    </location>
</feature>
<dbReference type="GO" id="GO:0004364">
    <property type="term" value="F:glutathione transferase activity"/>
    <property type="evidence" value="ECO:0007669"/>
    <property type="project" value="TreeGrafter"/>
</dbReference>
<dbReference type="InterPro" id="IPR036249">
    <property type="entry name" value="Thioredoxin-like_sf"/>
</dbReference>